<dbReference type="PRINTS" id="PR01853">
    <property type="entry name" value="YAJCTRNLCASE"/>
</dbReference>
<dbReference type="EMBL" id="CP102294">
    <property type="protein sequence ID" value="UWN57389.1"/>
    <property type="molecule type" value="Genomic_DNA"/>
</dbReference>
<feature type="transmembrane region" description="Helical" evidence="11">
    <location>
        <begin position="12"/>
        <end position="35"/>
    </location>
</feature>
<dbReference type="RefSeq" id="WP_026089544.1">
    <property type="nucleotide sequence ID" value="NZ_CAPH01000006.1"/>
</dbReference>
<keyword evidence="6 11" id="KW-0812">Transmembrane</keyword>
<evidence type="ECO:0000256" key="9">
    <source>
        <dbReference type="ARBA" id="ARBA00023010"/>
    </source>
</evidence>
<organism evidence="12 13">
    <name type="scientific">Alistipes ihumii AP11</name>
    <dbReference type="NCBI Taxonomy" id="1211813"/>
    <lineage>
        <taxon>Bacteria</taxon>
        <taxon>Pseudomonadati</taxon>
        <taxon>Bacteroidota</taxon>
        <taxon>Bacteroidia</taxon>
        <taxon>Bacteroidales</taxon>
        <taxon>Rikenellaceae</taxon>
        <taxon>Alistipes</taxon>
    </lineage>
</organism>
<keyword evidence="5" id="KW-1003">Cell membrane</keyword>
<protein>
    <recommendedName>
        <fullName evidence="3">Sec translocon accessory complex subunit YajC</fullName>
    </recommendedName>
</protein>
<keyword evidence="8 11" id="KW-1133">Transmembrane helix</keyword>
<accession>A0ABY5V162</accession>
<dbReference type="SMART" id="SM01323">
    <property type="entry name" value="YajC"/>
    <property type="match status" value="1"/>
</dbReference>
<dbReference type="Pfam" id="PF02699">
    <property type="entry name" value="YajC"/>
    <property type="match status" value="1"/>
</dbReference>
<keyword evidence="7" id="KW-0653">Protein transport</keyword>
<keyword evidence="4" id="KW-0813">Transport</keyword>
<reference evidence="12" key="1">
    <citation type="journal article" date="2022" name="Cell">
        <title>Design, construction, and in vivo augmentation of a complex gut microbiome.</title>
        <authorList>
            <person name="Cheng A.G."/>
            <person name="Ho P.Y."/>
            <person name="Aranda-Diaz A."/>
            <person name="Jain S."/>
            <person name="Yu F.B."/>
            <person name="Meng X."/>
            <person name="Wang M."/>
            <person name="Iakiviak M."/>
            <person name="Nagashima K."/>
            <person name="Zhao A."/>
            <person name="Murugkar P."/>
            <person name="Patil A."/>
            <person name="Atabakhsh K."/>
            <person name="Weakley A."/>
            <person name="Yan J."/>
            <person name="Brumbaugh A.R."/>
            <person name="Higginbottom S."/>
            <person name="Dimas A."/>
            <person name="Shiver A.L."/>
            <person name="Deutschbauer A."/>
            <person name="Neff N."/>
            <person name="Sonnenburg J.L."/>
            <person name="Huang K.C."/>
            <person name="Fischbach M.A."/>
        </authorList>
    </citation>
    <scope>NUCLEOTIDE SEQUENCE</scope>
    <source>
        <strain evidence="12">AP11</strain>
    </source>
</reference>
<evidence type="ECO:0000256" key="10">
    <source>
        <dbReference type="ARBA" id="ARBA00023136"/>
    </source>
</evidence>
<keyword evidence="10 11" id="KW-0472">Membrane</keyword>
<evidence type="ECO:0000256" key="1">
    <source>
        <dbReference type="ARBA" id="ARBA00004162"/>
    </source>
</evidence>
<evidence type="ECO:0000313" key="12">
    <source>
        <dbReference type="EMBL" id="UWN57389.1"/>
    </source>
</evidence>
<evidence type="ECO:0000256" key="3">
    <source>
        <dbReference type="ARBA" id="ARBA00014962"/>
    </source>
</evidence>
<dbReference type="InterPro" id="IPR003849">
    <property type="entry name" value="Preprotein_translocase_YajC"/>
</dbReference>
<evidence type="ECO:0000256" key="7">
    <source>
        <dbReference type="ARBA" id="ARBA00022927"/>
    </source>
</evidence>
<keyword evidence="9" id="KW-0811">Translocation</keyword>
<dbReference type="NCBIfam" id="TIGR00739">
    <property type="entry name" value="yajC"/>
    <property type="match status" value="1"/>
</dbReference>
<evidence type="ECO:0000256" key="6">
    <source>
        <dbReference type="ARBA" id="ARBA00022692"/>
    </source>
</evidence>
<proteinExistence type="inferred from homology"/>
<dbReference type="Proteomes" id="UP001059295">
    <property type="component" value="Chromosome"/>
</dbReference>
<keyword evidence="13" id="KW-1185">Reference proteome</keyword>
<comment type="similarity">
    <text evidence="2">Belongs to the YajC family.</text>
</comment>
<name>A0ABY5V162_9BACT</name>
<evidence type="ECO:0000313" key="13">
    <source>
        <dbReference type="Proteomes" id="UP001059295"/>
    </source>
</evidence>
<dbReference type="PANTHER" id="PTHR33909">
    <property type="entry name" value="SEC TRANSLOCON ACCESSORY COMPLEX SUBUNIT YAJC"/>
    <property type="match status" value="1"/>
</dbReference>
<comment type="subcellular location">
    <subcellularLocation>
        <location evidence="1">Cell membrane</location>
        <topology evidence="1">Single-pass membrane protein</topology>
    </subcellularLocation>
</comment>
<evidence type="ECO:0000256" key="2">
    <source>
        <dbReference type="ARBA" id="ARBA00006742"/>
    </source>
</evidence>
<sequence length="107" mass="11860">MDLMTVMLQAAAPAGGGSASFLIMMVLIFAVMYFFMIRPQQKRQKELVKFRNALEKGQKIITAGGIYGTIKEVKETYVLVEVDSNVAIRVDKNMVMKDPSDLAAQAK</sequence>
<evidence type="ECO:0000256" key="11">
    <source>
        <dbReference type="SAM" id="Phobius"/>
    </source>
</evidence>
<evidence type="ECO:0000256" key="4">
    <source>
        <dbReference type="ARBA" id="ARBA00022448"/>
    </source>
</evidence>
<dbReference type="PANTHER" id="PTHR33909:SF1">
    <property type="entry name" value="SEC TRANSLOCON ACCESSORY COMPLEX SUBUNIT YAJC"/>
    <property type="match status" value="1"/>
</dbReference>
<evidence type="ECO:0000256" key="8">
    <source>
        <dbReference type="ARBA" id="ARBA00022989"/>
    </source>
</evidence>
<dbReference type="GeneID" id="82890274"/>
<gene>
    <name evidence="12" type="primary">yajC</name>
    <name evidence="12" type="ORF">NQ491_01030</name>
</gene>
<evidence type="ECO:0000256" key="5">
    <source>
        <dbReference type="ARBA" id="ARBA00022475"/>
    </source>
</evidence>